<evidence type="ECO:0000259" key="2">
    <source>
        <dbReference type="Pfam" id="PF12802"/>
    </source>
</evidence>
<keyword evidence="4" id="KW-1185">Reference proteome</keyword>
<dbReference type="Gene3D" id="3.30.420.40">
    <property type="match status" value="2"/>
</dbReference>
<dbReference type="GO" id="GO:0003700">
    <property type="term" value="F:DNA-binding transcription factor activity"/>
    <property type="evidence" value="ECO:0007669"/>
    <property type="project" value="InterPro"/>
</dbReference>
<dbReference type="SUPFAM" id="SSF53067">
    <property type="entry name" value="Actin-like ATPase domain"/>
    <property type="match status" value="1"/>
</dbReference>
<dbReference type="InterPro" id="IPR000835">
    <property type="entry name" value="HTH_MarR-typ"/>
</dbReference>
<dbReference type="InterPro" id="IPR036390">
    <property type="entry name" value="WH_DNA-bd_sf"/>
</dbReference>
<dbReference type="RefSeq" id="WP_147068092.1">
    <property type="nucleotide sequence ID" value="NZ_BAAARO010000016.1"/>
</dbReference>
<dbReference type="InterPro" id="IPR011991">
    <property type="entry name" value="ArsR-like_HTH"/>
</dbReference>
<evidence type="ECO:0000256" key="1">
    <source>
        <dbReference type="ARBA" id="ARBA00006479"/>
    </source>
</evidence>
<evidence type="ECO:0000313" key="4">
    <source>
        <dbReference type="Proteomes" id="UP000321534"/>
    </source>
</evidence>
<gene>
    <name evidence="3" type="ORF">TAE01_35140</name>
</gene>
<organism evidence="3 4">
    <name type="scientific">Terrabacter aerolatus</name>
    <dbReference type="NCBI Taxonomy" id="422442"/>
    <lineage>
        <taxon>Bacteria</taxon>
        <taxon>Bacillati</taxon>
        <taxon>Actinomycetota</taxon>
        <taxon>Actinomycetes</taxon>
        <taxon>Micrococcales</taxon>
        <taxon>Intrasporangiaceae</taxon>
        <taxon>Terrabacter</taxon>
    </lineage>
</organism>
<dbReference type="CDD" id="cd00090">
    <property type="entry name" value="HTH_ARSR"/>
    <property type="match status" value="1"/>
</dbReference>
<reference evidence="3 4" key="1">
    <citation type="submission" date="2019-07" db="EMBL/GenBank/DDBJ databases">
        <title>Whole genome shotgun sequence of Terrabacter aerolatus NBRC 106305.</title>
        <authorList>
            <person name="Hosoyama A."/>
            <person name="Uohara A."/>
            <person name="Ohji S."/>
            <person name="Ichikawa N."/>
        </authorList>
    </citation>
    <scope>NUCLEOTIDE SEQUENCE [LARGE SCALE GENOMIC DNA]</scope>
    <source>
        <strain evidence="3 4">NBRC 106305</strain>
    </source>
</reference>
<protein>
    <recommendedName>
        <fullName evidence="2">HTH marR-type domain-containing protein</fullName>
    </recommendedName>
</protein>
<accession>A0A512D5G2</accession>
<dbReference type="OrthoDB" id="3189808at2"/>
<dbReference type="PANTHER" id="PTHR18964">
    <property type="entry name" value="ROK (REPRESSOR, ORF, KINASE) FAMILY"/>
    <property type="match status" value="1"/>
</dbReference>
<dbReference type="Pfam" id="PF00480">
    <property type="entry name" value="ROK"/>
    <property type="match status" value="1"/>
</dbReference>
<comment type="similarity">
    <text evidence="1">Belongs to the ROK (NagC/XylR) family.</text>
</comment>
<sequence length="383" mass="39685">MSSAKPSLELLRSLTEEHVLRALMDHPRLTRAEIAAVTGISKPTISDGVRRLVDLGLVVDTGEWSTGRGRAGSYHALAPGCGTALVVSITPQGVTAESVDPFGTVVASSDVPLDRSAGAYAVTPALRTALGRVVSGSGRRLRLGVVSAADPVDRDTGRLVHLPDAPFLVGDLDPRAVLASAVEGPVLVDNDVNWAARAEQAAGQAGAAGGSADFVYLYLDEGLGCAVVSDGEVRRGHSGLAGEIAHLVTEGPEGRAVRLTEVFARLGLRRPGSTAVDVEQVRSRFADASDGDPTLGALATAVSGVLEAVTALADPEVVVLGGGWGREAAFVDELRRRSAALPRTVPVVPALVDREPQLSGARAAALEQLRELVVATVRRPDRV</sequence>
<dbReference type="Gene3D" id="1.10.10.10">
    <property type="entry name" value="Winged helix-like DNA-binding domain superfamily/Winged helix DNA-binding domain"/>
    <property type="match status" value="1"/>
</dbReference>
<dbReference type="InterPro" id="IPR000600">
    <property type="entry name" value="ROK"/>
</dbReference>
<name>A0A512D5G2_9MICO</name>
<dbReference type="Pfam" id="PF12802">
    <property type="entry name" value="MarR_2"/>
    <property type="match status" value="1"/>
</dbReference>
<proteinExistence type="inferred from homology"/>
<comment type="caution">
    <text evidence="3">The sequence shown here is derived from an EMBL/GenBank/DDBJ whole genome shotgun (WGS) entry which is preliminary data.</text>
</comment>
<dbReference type="InterPro" id="IPR043129">
    <property type="entry name" value="ATPase_NBD"/>
</dbReference>
<dbReference type="AlphaFoldDB" id="A0A512D5G2"/>
<dbReference type="InterPro" id="IPR036388">
    <property type="entry name" value="WH-like_DNA-bd_sf"/>
</dbReference>
<evidence type="ECO:0000313" key="3">
    <source>
        <dbReference type="EMBL" id="GEO31704.1"/>
    </source>
</evidence>
<dbReference type="PANTHER" id="PTHR18964:SF149">
    <property type="entry name" value="BIFUNCTIONAL UDP-N-ACETYLGLUCOSAMINE 2-EPIMERASE_N-ACETYLMANNOSAMINE KINASE"/>
    <property type="match status" value="1"/>
</dbReference>
<dbReference type="EMBL" id="BJYX01000025">
    <property type="protein sequence ID" value="GEO31704.1"/>
    <property type="molecule type" value="Genomic_DNA"/>
</dbReference>
<dbReference type="SUPFAM" id="SSF46785">
    <property type="entry name" value="Winged helix' DNA-binding domain"/>
    <property type="match status" value="1"/>
</dbReference>
<dbReference type="Proteomes" id="UP000321534">
    <property type="component" value="Unassembled WGS sequence"/>
</dbReference>
<feature type="domain" description="HTH marR-type" evidence="2">
    <location>
        <begin position="18"/>
        <end position="59"/>
    </location>
</feature>